<feature type="transmembrane region" description="Helical" evidence="5">
    <location>
        <begin position="475"/>
        <end position="492"/>
    </location>
</feature>
<dbReference type="SMART" id="SM00382">
    <property type="entry name" value="AAA"/>
    <property type="match status" value="1"/>
</dbReference>
<keyword evidence="8" id="KW-1185">Reference proteome</keyword>
<proteinExistence type="inferred from homology"/>
<comment type="similarity">
    <text evidence="2">Belongs to the ABC transporter superfamily. ABCC family. Conjugate transporter (TC 3.A.1.208) subfamily.</text>
</comment>
<evidence type="ECO:0000256" key="2">
    <source>
        <dbReference type="ARBA" id="ARBA00009726"/>
    </source>
</evidence>
<comment type="caution">
    <text evidence="7">The sequence shown here is derived from an EMBL/GenBank/DDBJ whole genome shotgun (WGS) entry which is preliminary data.</text>
</comment>
<dbReference type="PANTHER" id="PTHR24223">
    <property type="entry name" value="ATP-BINDING CASSETTE SUB-FAMILY C"/>
    <property type="match status" value="1"/>
</dbReference>
<keyword evidence="5" id="KW-1133">Transmembrane helix</keyword>
<evidence type="ECO:0000256" key="3">
    <source>
        <dbReference type="ARBA" id="ARBA00022741"/>
    </source>
</evidence>
<dbReference type="PANTHER" id="PTHR24223:SF456">
    <property type="entry name" value="MULTIDRUG RESISTANCE-ASSOCIATED PROTEIN LETHAL(2)03659"/>
    <property type="match status" value="1"/>
</dbReference>
<dbReference type="OrthoDB" id="4865934at2759"/>
<keyword evidence="3" id="KW-0547">Nucleotide-binding</keyword>
<reference evidence="7" key="1">
    <citation type="submission" date="2021-01" db="EMBL/GenBank/DDBJ databases">
        <authorList>
            <consortium name="Genoscope - CEA"/>
            <person name="William W."/>
        </authorList>
    </citation>
    <scope>NUCLEOTIDE SEQUENCE</scope>
</reference>
<organism evidence="7 8">
    <name type="scientific">Paramecium sonneborni</name>
    <dbReference type="NCBI Taxonomy" id="65129"/>
    <lineage>
        <taxon>Eukaryota</taxon>
        <taxon>Sar</taxon>
        <taxon>Alveolata</taxon>
        <taxon>Ciliophora</taxon>
        <taxon>Intramacronucleata</taxon>
        <taxon>Oligohymenophorea</taxon>
        <taxon>Peniculida</taxon>
        <taxon>Parameciidae</taxon>
        <taxon>Paramecium</taxon>
    </lineage>
</organism>
<dbReference type="GO" id="GO:0016887">
    <property type="term" value="F:ATP hydrolysis activity"/>
    <property type="evidence" value="ECO:0007669"/>
    <property type="project" value="InterPro"/>
</dbReference>
<feature type="transmembrane region" description="Helical" evidence="5">
    <location>
        <begin position="373"/>
        <end position="394"/>
    </location>
</feature>
<keyword evidence="4" id="KW-0067">ATP-binding</keyword>
<dbReference type="InterPro" id="IPR003439">
    <property type="entry name" value="ABC_transporter-like_ATP-bd"/>
</dbReference>
<keyword evidence="5" id="KW-0812">Transmembrane</keyword>
<evidence type="ECO:0000313" key="8">
    <source>
        <dbReference type="Proteomes" id="UP000692954"/>
    </source>
</evidence>
<feature type="transmembrane region" description="Helical" evidence="5">
    <location>
        <begin position="512"/>
        <end position="531"/>
    </location>
</feature>
<name>A0A8S1NY97_9CILI</name>
<evidence type="ECO:0000256" key="1">
    <source>
        <dbReference type="ARBA" id="ARBA00004141"/>
    </source>
</evidence>
<accession>A0A8S1NY97</accession>
<feature type="domain" description="ABC transporter" evidence="6">
    <location>
        <begin position="176"/>
        <end position="415"/>
    </location>
</feature>
<keyword evidence="5" id="KW-0472">Membrane</keyword>
<dbReference type="GO" id="GO:0042626">
    <property type="term" value="F:ATPase-coupled transmembrane transporter activity"/>
    <property type="evidence" value="ECO:0007669"/>
    <property type="project" value="TreeGrafter"/>
</dbReference>
<dbReference type="Proteomes" id="UP000692954">
    <property type="component" value="Unassembled WGS sequence"/>
</dbReference>
<evidence type="ECO:0000256" key="5">
    <source>
        <dbReference type="SAM" id="Phobius"/>
    </source>
</evidence>
<dbReference type="Pfam" id="PF00005">
    <property type="entry name" value="ABC_tran"/>
    <property type="match status" value="1"/>
</dbReference>
<comment type="subcellular location">
    <subcellularLocation>
        <location evidence="1">Membrane</location>
        <topology evidence="1">Multi-pass membrane protein</topology>
    </subcellularLocation>
</comment>
<evidence type="ECO:0000259" key="6">
    <source>
        <dbReference type="PROSITE" id="PS50893"/>
    </source>
</evidence>
<evidence type="ECO:0000256" key="4">
    <source>
        <dbReference type="ARBA" id="ARBA00022840"/>
    </source>
</evidence>
<dbReference type="InterPro" id="IPR017871">
    <property type="entry name" value="ABC_transporter-like_CS"/>
</dbReference>
<dbReference type="InterPro" id="IPR050173">
    <property type="entry name" value="ABC_transporter_C-like"/>
</dbReference>
<sequence length="554" mass="64733">MKQMKNLLNNQIRKQLSLIFQNKRLKIQFSIIQKKQIRKLKKCNFFDLILFLGTLQFQQHIPVQVIFLVSDFATKMIMSNQIEFNLNLDVKCNNINKNGNYLININDQILLYILSFLCFQALMNFSVIFQRVSEILKQQINNIITIDQFKTCSKLTSLIIVKRQKQKTQSQRQFNLKINLSQFFKSMFFCNHLNQLRYQTGEIMGIIGNVGAGKPTLLAAILQELPYFKGNIVYQKKLIFGYVEQDLFIYTGTIKENILFGKDYDQVLYLKVLEVSCLDQDILSFRQGDKTEIGEKGTNLSGGQKARLSLARALYSQADLYLFDDPPSAVDLKVAGKIFDSAIQDFILNFNLIIDQLQLKLIKHLYNKYQPSFWLHIIFHMHQNVIMQLFLMVVKNNMKKQILKITSSNTSNTNTDNPVRSLKIKRPSKLIDKVTTQIQKFNKVSTQTLYVTEESNQSDATIQIYKRYFINWKPFILIFVLLCQNVACEIIYNYYDKEMASFNQNTLINNDLIFYNSAILVLFNCCNIHNYKLNSNFQNYRINSLSNKTCDLIR</sequence>
<protein>
    <recommendedName>
        <fullName evidence="6">ABC transporter domain-containing protein</fullName>
    </recommendedName>
</protein>
<dbReference type="GO" id="GO:0016020">
    <property type="term" value="C:membrane"/>
    <property type="evidence" value="ECO:0007669"/>
    <property type="project" value="UniProtKB-SubCell"/>
</dbReference>
<evidence type="ECO:0000313" key="7">
    <source>
        <dbReference type="EMBL" id="CAD8094986.1"/>
    </source>
</evidence>
<dbReference type="AlphaFoldDB" id="A0A8S1NY97"/>
<dbReference type="GO" id="GO:0005524">
    <property type="term" value="F:ATP binding"/>
    <property type="evidence" value="ECO:0007669"/>
    <property type="project" value="UniProtKB-KW"/>
</dbReference>
<dbReference type="PROSITE" id="PS50893">
    <property type="entry name" value="ABC_TRANSPORTER_2"/>
    <property type="match status" value="1"/>
</dbReference>
<feature type="transmembrane region" description="Helical" evidence="5">
    <location>
        <begin position="109"/>
        <end position="129"/>
    </location>
</feature>
<dbReference type="EMBL" id="CAJJDN010000063">
    <property type="protein sequence ID" value="CAD8094986.1"/>
    <property type="molecule type" value="Genomic_DNA"/>
</dbReference>
<dbReference type="InterPro" id="IPR003593">
    <property type="entry name" value="AAA+_ATPase"/>
</dbReference>
<dbReference type="PROSITE" id="PS00211">
    <property type="entry name" value="ABC_TRANSPORTER_1"/>
    <property type="match status" value="1"/>
</dbReference>
<gene>
    <name evidence="7" type="ORF">PSON_ATCC_30995.1.T0630167</name>
</gene>